<dbReference type="Proteomes" id="UP000035540">
    <property type="component" value="Chromosome"/>
</dbReference>
<dbReference type="STRING" id="136857.CTEST_00615"/>
<dbReference type="InterPro" id="IPR011008">
    <property type="entry name" value="Dimeric_a/b-barrel"/>
</dbReference>
<dbReference type="InterPro" id="IPR005545">
    <property type="entry name" value="YCII"/>
</dbReference>
<dbReference type="PANTHER" id="PTHR35174:SF3">
    <property type="entry name" value="BLL7171 PROTEIN"/>
    <property type="match status" value="1"/>
</dbReference>
<name>A0A0G3H6W7_9CORY</name>
<evidence type="ECO:0000259" key="2">
    <source>
        <dbReference type="Pfam" id="PF03795"/>
    </source>
</evidence>
<dbReference type="Gene3D" id="3.30.70.1060">
    <property type="entry name" value="Dimeric alpha+beta barrel"/>
    <property type="match status" value="1"/>
</dbReference>
<gene>
    <name evidence="3" type="ORF">CTEST_00615</name>
</gene>
<dbReference type="SUPFAM" id="SSF54909">
    <property type="entry name" value="Dimeric alpha+beta barrel"/>
    <property type="match status" value="1"/>
</dbReference>
<evidence type="ECO:0000313" key="3">
    <source>
        <dbReference type="EMBL" id="AKK07593.1"/>
    </source>
</evidence>
<reference evidence="3 4" key="1">
    <citation type="journal article" date="2015" name="Genome Announc.">
        <title>Complete Genome Sequence of the Type Strain Corynebacterium testudinoris DSM 44614, Recovered from Necrotic Lesions in the Mouth of a Tortoise.</title>
        <authorList>
            <person name="Ruckert C."/>
            <person name="Kriete M."/>
            <person name="Jaenicke S."/>
            <person name="Winkler A."/>
            <person name="Tauch A."/>
        </authorList>
    </citation>
    <scope>NUCLEOTIDE SEQUENCE [LARGE SCALE GENOMIC DNA]</scope>
    <source>
        <strain evidence="3 4">DSM 44614</strain>
    </source>
</reference>
<dbReference type="OrthoDB" id="668782at2"/>
<organism evidence="3 4">
    <name type="scientific">Corynebacterium testudinoris</name>
    <dbReference type="NCBI Taxonomy" id="136857"/>
    <lineage>
        <taxon>Bacteria</taxon>
        <taxon>Bacillati</taxon>
        <taxon>Actinomycetota</taxon>
        <taxon>Actinomycetes</taxon>
        <taxon>Mycobacteriales</taxon>
        <taxon>Corynebacteriaceae</taxon>
        <taxon>Corynebacterium</taxon>
    </lineage>
</organism>
<protein>
    <recommendedName>
        <fullName evidence="2">YCII-related domain-containing protein</fullName>
    </recommendedName>
</protein>
<comment type="similarity">
    <text evidence="1">Belongs to the YciI family.</text>
</comment>
<evidence type="ECO:0000256" key="1">
    <source>
        <dbReference type="ARBA" id="ARBA00007689"/>
    </source>
</evidence>
<dbReference type="AlphaFoldDB" id="A0A0G3H6W7"/>
<evidence type="ECO:0000313" key="4">
    <source>
        <dbReference type="Proteomes" id="UP000035540"/>
    </source>
</evidence>
<keyword evidence="4" id="KW-1185">Reference proteome</keyword>
<dbReference type="EMBL" id="CP011545">
    <property type="protein sequence ID" value="AKK07593.1"/>
    <property type="molecule type" value="Genomic_DNA"/>
</dbReference>
<dbReference type="Pfam" id="PF03795">
    <property type="entry name" value="YCII"/>
    <property type="match status" value="1"/>
</dbReference>
<dbReference type="KEGG" id="cted:CTEST_00615"/>
<accession>A0A0G3H6W7</accession>
<dbReference type="PANTHER" id="PTHR35174">
    <property type="entry name" value="BLL7171 PROTEIN-RELATED"/>
    <property type="match status" value="1"/>
</dbReference>
<dbReference type="RefSeq" id="WP_047252086.1">
    <property type="nucleotide sequence ID" value="NZ_CP011545.1"/>
</dbReference>
<feature type="domain" description="YCII-related" evidence="2">
    <location>
        <begin position="17"/>
        <end position="98"/>
    </location>
</feature>
<sequence>MTQFMLSVHHDGAPAYQSDEDMQAAFAAVGAFNAAVQEAGILVYVNALQPPETALMVSPDGSRVPSSVSGRQLGGFWIIDVPSQEEAADVAHRAAVACGQSIEVRQLEM</sequence>
<reference evidence="4" key="2">
    <citation type="submission" date="2015-05" db="EMBL/GenBank/DDBJ databases">
        <title>Complete genome sequence of Corynebacterium testudinoris DSM 44614, recovered from necrotic lesions in the mouth of a tortoise.</title>
        <authorList>
            <person name="Ruckert C."/>
            <person name="Albersmeier A."/>
            <person name="Winkler A."/>
            <person name="Tauch A."/>
        </authorList>
    </citation>
    <scope>NUCLEOTIDE SEQUENCE [LARGE SCALE GENOMIC DNA]</scope>
    <source>
        <strain evidence="4">DSM 44614</strain>
    </source>
</reference>
<dbReference type="PATRIC" id="fig|136857.5.peg.122"/>
<proteinExistence type="inferred from homology"/>